<dbReference type="EMBL" id="JASJOT010000005">
    <property type="protein sequence ID" value="MDJ1493203.1"/>
    <property type="molecule type" value="Genomic_DNA"/>
</dbReference>
<gene>
    <name evidence="2" type="ORF">QNI19_09700</name>
</gene>
<evidence type="ECO:0000313" key="2">
    <source>
        <dbReference type="EMBL" id="MDJ1493203.1"/>
    </source>
</evidence>
<keyword evidence="3" id="KW-1185">Reference proteome</keyword>
<name>A0ABT7CHI9_9BACT</name>
<dbReference type="Pfam" id="PF20050">
    <property type="entry name" value="DUF6452"/>
    <property type="match status" value="1"/>
</dbReference>
<accession>A0ABT7CHI9</accession>
<dbReference type="InterPro" id="IPR045607">
    <property type="entry name" value="DUF6452"/>
</dbReference>
<proteinExistence type="predicted"/>
<feature type="chain" id="PRO_5046783467" evidence="1">
    <location>
        <begin position="23"/>
        <end position="192"/>
    </location>
</feature>
<dbReference type="RefSeq" id="WP_313995198.1">
    <property type="nucleotide sequence ID" value="NZ_JASJOT010000005.1"/>
</dbReference>
<comment type="caution">
    <text evidence="2">The sequence shown here is derived from an EMBL/GenBank/DDBJ whole genome shotgun (WGS) entry which is preliminary data.</text>
</comment>
<protein>
    <submittedName>
        <fullName evidence="2">DUF6452 family protein</fullName>
    </submittedName>
</protein>
<reference evidence="2 3" key="1">
    <citation type="submission" date="2023-05" db="EMBL/GenBank/DDBJ databases">
        <authorList>
            <person name="Zhang X."/>
        </authorList>
    </citation>
    <scope>NUCLEOTIDE SEQUENCE [LARGE SCALE GENOMIC DNA]</scope>
    <source>
        <strain evidence="2 3">DM2B3-1</strain>
    </source>
</reference>
<organism evidence="2 3">
    <name type="scientific">Xanthocytophaga flava</name>
    <dbReference type="NCBI Taxonomy" id="3048013"/>
    <lineage>
        <taxon>Bacteria</taxon>
        <taxon>Pseudomonadati</taxon>
        <taxon>Bacteroidota</taxon>
        <taxon>Cytophagia</taxon>
        <taxon>Cytophagales</taxon>
        <taxon>Rhodocytophagaceae</taxon>
        <taxon>Xanthocytophaga</taxon>
    </lineage>
</organism>
<evidence type="ECO:0000313" key="3">
    <source>
        <dbReference type="Proteomes" id="UP001228581"/>
    </source>
</evidence>
<sequence>MFYIQVKRFLFLGILICGFLSACTDSECTVSTDPRLRIRFLVRVARITNGTTTYTQKDTTIRIISVTGIGNPSAYPVSQIGDDTLTSGNIVAYLSQISDTTSLVIKWDTAGVAANRNETSIFTDTLKIKYKPQPYFVSEGCGFNYKYTDIELTKETFTSSTSQQIRTVTVANSTADETLQPNINIIFNHRTK</sequence>
<feature type="signal peptide" evidence="1">
    <location>
        <begin position="1"/>
        <end position="22"/>
    </location>
</feature>
<evidence type="ECO:0000256" key="1">
    <source>
        <dbReference type="SAM" id="SignalP"/>
    </source>
</evidence>
<dbReference type="Proteomes" id="UP001228581">
    <property type="component" value="Unassembled WGS sequence"/>
</dbReference>
<dbReference type="PROSITE" id="PS51257">
    <property type="entry name" value="PROKAR_LIPOPROTEIN"/>
    <property type="match status" value="1"/>
</dbReference>
<keyword evidence="1" id="KW-0732">Signal</keyword>